<keyword evidence="2" id="KW-1185">Reference proteome</keyword>
<dbReference type="InterPro" id="IPR018680">
    <property type="entry name" value="DUF2164"/>
</dbReference>
<organism evidence="1 2">
    <name type="scientific">Paenibacillus silvestris</name>
    <dbReference type="NCBI Taxonomy" id="2606219"/>
    <lineage>
        <taxon>Bacteria</taxon>
        <taxon>Bacillati</taxon>
        <taxon>Bacillota</taxon>
        <taxon>Bacilli</taxon>
        <taxon>Bacillales</taxon>
        <taxon>Paenibacillaceae</taxon>
        <taxon>Paenibacillus</taxon>
    </lineage>
</organism>
<evidence type="ECO:0000313" key="1">
    <source>
        <dbReference type="EMBL" id="MZQ87207.1"/>
    </source>
</evidence>
<name>A0A6L8VA67_9BACL</name>
<dbReference type="AlphaFoldDB" id="A0A6L8VA67"/>
<evidence type="ECO:0000313" key="2">
    <source>
        <dbReference type="Proteomes" id="UP000481087"/>
    </source>
</evidence>
<dbReference type="Proteomes" id="UP000481087">
    <property type="component" value="Unassembled WGS sequence"/>
</dbReference>
<gene>
    <name evidence="1" type="ORF">GQF01_34340</name>
</gene>
<dbReference type="RefSeq" id="WP_161411836.1">
    <property type="nucleotide sequence ID" value="NZ_WTUZ01000040.1"/>
</dbReference>
<reference evidence="1 2" key="1">
    <citation type="submission" date="2019-12" db="EMBL/GenBank/DDBJ databases">
        <title>Paenibacillus sp. nov. sp. isolated from soil.</title>
        <authorList>
            <person name="Kim J."/>
            <person name="Jeong S.E."/>
            <person name="Jung H.S."/>
            <person name="Jeon C.O."/>
        </authorList>
    </citation>
    <scope>NUCLEOTIDE SEQUENCE [LARGE SCALE GENOMIC DNA]</scope>
    <source>
        <strain evidence="1 2">5J-6</strain>
    </source>
</reference>
<accession>A0A6L8VA67</accession>
<proteinExistence type="predicted"/>
<sequence>MKPLKLPKEEKDTLISELQEHMEADHGVTMGNLAAEQLLDYMLQQLAAPIYNQAIEDASKTLMDRMSVLEDDLYAMKLSKKTRR</sequence>
<protein>
    <submittedName>
        <fullName evidence="1">DUF2164 family protein</fullName>
    </submittedName>
</protein>
<dbReference type="EMBL" id="WTUZ01000040">
    <property type="protein sequence ID" value="MZQ87207.1"/>
    <property type="molecule type" value="Genomic_DNA"/>
</dbReference>
<comment type="caution">
    <text evidence="1">The sequence shown here is derived from an EMBL/GenBank/DDBJ whole genome shotgun (WGS) entry which is preliminary data.</text>
</comment>
<dbReference type="Pfam" id="PF09932">
    <property type="entry name" value="DUF2164"/>
    <property type="match status" value="1"/>
</dbReference>